<evidence type="ECO:0000259" key="1">
    <source>
        <dbReference type="Pfam" id="PF04542"/>
    </source>
</evidence>
<evidence type="ECO:0000313" key="2">
    <source>
        <dbReference type="EMBL" id="XDO95902.1"/>
    </source>
</evidence>
<dbReference type="EMBL" id="CP158375">
    <property type="protein sequence ID" value="XDO95902.1"/>
    <property type="molecule type" value="Genomic_DNA"/>
</dbReference>
<dbReference type="GO" id="GO:0003700">
    <property type="term" value="F:DNA-binding transcription factor activity"/>
    <property type="evidence" value="ECO:0007669"/>
    <property type="project" value="InterPro"/>
</dbReference>
<dbReference type="SUPFAM" id="SSF88946">
    <property type="entry name" value="Sigma2 domain of RNA polymerase sigma factors"/>
    <property type="match status" value="1"/>
</dbReference>
<organism evidence="2">
    <name type="scientific">Caulobacter sp. 73W</name>
    <dbReference type="NCBI Taxonomy" id="3161137"/>
    <lineage>
        <taxon>Bacteria</taxon>
        <taxon>Pseudomonadati</taxon>
        <taxon>Pseudomonadota</taxon>
        <taxon>Alphaproteobacteria</taxon>
        <taxon>Caulobacterales</taxon>
        <taxon>Caulobacteraceae</taxon>
        <taxon>Caulobacter</taxon>
    </lineage>
</organism>
<protein>
    <submittedName>
        <fullName evidence="2">Sigma factor</fullName>
    </submittedName>
</protein>
<sequence length="212" mass="22861">MRPATYAQLLAVARRESRDAGAAEDLVQEAMVAGIRAGRTDFDTLETARWLAGVIRNQARMAARGAVRRRRRETAWRSEAVAETTPSEAPNLAGLVDALPGSLKIVAALALSGHNRREIAYLLDLSDTALRQRLAALKRRLVVGGVAAPEDLPGLNLDLAYGRLRDALLPRLLRHGGVFASHDPDGHLFVVSRSQIAPPRQQGTQTSNGGLP</sequence>
<dbReference type="GO" id="GO:0006352">
    <property type="term" value="P:DNA-templated transcription initiation"/>
    <property type="evidence" value="ECO:0007669"/>
    <property type="project" value="InterPro"/>
</dbReference>
<dbReference type="Pfam" id="PF04542">
    <property type="entry name" value="Sigma70_r2"/>
    <property type="match status" value="1"/>
</dbReference>
<feature type="domain" description="RNA polymerase sigma-70 region 2" evidence="1">
    <location>
        <begin position="7"/>
        <end position="68"/>
    </location>
</feature>
<dbReference type="RefSeq" id="WP_369058755.1">
    <property type="nucleotide sequence ID" value="NZ_CP158375.1"/>
</dbReference>
<dbReference type="InterPro" id="IPR007627">
    <property type="entry name" value="RNA_pol_sigma70_r2"/>
</dbReference>
<reference evidence="2" key="1">
    <citation type="submission" date="2024-06" db="EMBL/GenBank/DDBJ databases">
        <title>Caulobacter inopinatus, sp. nov.</title>
        <authorList>
            <person name="Donachie S.P."/>
        </authorList>
    </citation>
    <scope>NUCLEOTIDE SEQUENCE</scope>
    <source>
        <strain evidence="2">73W</strain>
    </source>
</reference>
<dbReference type="InterPro" id="IPR013325">
    <property type="entry name" value="RNA_pol_sigma_r2"/>
</dbReference>
<gene>
    <name evidence="2" type="ORF">ABOZ73_14020</name>
</gene>
<name>A0AB39KQI7_9CAUL</name>
<proteinExistence type="predicted"/>
<dbReference type="AlphaFoldDB" id="A0AB39KQI7"/>
<dbReference type="Gene3D" id="1.10.1740.10">
    <property type="match status" value="1"/>
</dbReference>
<accession>A0AB39KQI7</accession>